<organism evidence="2 3">
    <name type="scientific">Zostera marina</name>
    <name type="common">Eelgrass</name>
    <dbReference type="NCBI Taxonomy" id="29655"/>
    <lineage>
        <taxon>Eukaryota</taxon>
        <taxon>Viridiplantae</taxon>
        <taxon>Streptophyta</taxon>
        <taxon>Embryophyta</taxon>
        <taxon>Tracheophyta</taxon>
        <taxon>Spermatophyta</taxon>
        <taxon>Magnoliopsida</taxon>
        <taxon>Liliopsida</taxon>
        <taxon>Zosteraceae</taxon>
        <taxon>Zostera</taxon>
    </lineage>
</organism>
<reference evidence="3" key="1">
    <citation type="journal article" date="2016" name="Nature">
        <title>The genome of the seagrass Zostera marina reveals angiosperm adaptation to the sea.</title>
        <authorList>
            <person name="Olsen J.L."/>
            <person name="Rouze P."/>
            <person name="Verhelst B."/>
            <person name="Lin Y.-C."/>
            <person name="Bayer T."/>
            <person name="Collen J."/>
            <person name="Dattolo E."/>
            <person name="De Paoli E."/>
            <person name="Dittami S."/>
            <person name="Maumus F."/>
            <person name="Michel G."/>
            <person name="Kersting A."/>
            <person name="Lauritano C."/>
            <person name="Lohaus R."/>
            <person name="Toepel M."/>
            <person name="Tonon T."/>
            <person name="Vanneste K."/>
            <person name="Amirebrahimi M."/>
            <person name="Brakel J."/>
            <person name="Bostroem C."/>
            <person name="Chovatia M."/>
            <person name="Grimwood J."/>
            <person name="Jenkins J.W."/>
            <person name="Jueterbock A."/>
            <person name="Mraz A."/>
            <person name="Stam W.T."/>
            <person name="Tice H."/>
            <person name="Bornberg-Bauer E."/>
            <person name="Green P.J."/>
            <person name="Pearson G.A."/>
            <person name="Procaccini G."/>
            <person name="Duarte C.M."/>
            <person name="Schmutz J."/>
            <person name="Reusch T.B.H."/>
            <person name="Van de Peer Y."/>
        </authorList>
    </citation>
    <scope>NUCLEOTIDE SEQUENCE [LARGE SCALE GENOMIC DNA]</scope>
    <source>
        <strain evidence="3">cv. Finnish</strain>
    </source>
</reference>
<keyword evidence="1" id="KW-0812">Transmembrane</keyword>
<dbReference type="Proteomes" id="UP000036987">
    <property type="component" value="Unassembled WGS sequence"/>
</dbReference>
<gene>
    <name evidence="2" type="ORF">ZOSMA_23G00240</name>
</gene>
<comment type="caution">
    <text evidence="2">The sequence shown here is derived from an EMBL/GenBank/DDBJ whole genome shotgun (WGS) entry which is preliminary data.</text>
</comment>
<keyword evidence="1" id="KW-0472">Membrane</keyword>
<accession>A0A0K9PJF7</accession>
<evidence type="ECO:0000313" key="3">
    <source>
        <dbReference type="Proteomes" id="UP000036987"/>
    </source>
</evidence>
<keyword evidence="1" id="KW-1133">Transmembrane helix</keyword>
<name>A0A0K9PJF7_ZOSMR</name>
<evidence type="ECO:0000256" key="1">
    <source>
        <dbReference type="SAM" id="Phobius"/>
    </source>
</evidence>
<dbReference type="EMBL" id="LFYR01000839">
    <property type="protein sequence ID" value="KMZ68372.1"/>
    <property type="molecule type" value="Genomic_DNA"/>
</dbReference>
<feature type="transmembrane region" description="Helical" evidence="1">
    <location>
        <begin position="6"/>
        <end position="26"/>
    </location>
</feature>
<proteinExistence type="predicted"/>
<dbReference type="AlphaFoldDB" id="A0A0K9PJF7"/>
<sequence length="58" mass="6980">MCSLLLILSFLMFIVVISLFFFFFIFKWSDFCVFNFYGYEKICCKLFTITSMNINLES</sequence>
<evidence type="ECO:0000313" key="2">
    <source>
        <dbReference type="EMBL" id="KMZ68372.1"/>
    </source>
</evidence>
<keyword evidence="3" id="KW-1185">Reference proteome</keyword>
<protein>
    <submittedName>
        <fullName evidence="2">Uncharacterized protein</fullName>
    </submittedName>
</protein>